<keyword evidence="2 7" id="KW-0808">Transferase</keyword>
<dbReference type="Pfam" id="PF01529">
    <property type="entry name" value="DHHC"/>
    <property type="match status" value="1"/>
</dbReference>
<dbReference type="EMBL" id="JANTQA010000015">
    <property type="protein sequence ID" value="KAJ3447861.1"/>
    <property type="molecule type" value="Genomic_DNA"/>
</dbReference>
<evidence type="ECO:0000313" key="12">
    <source>
        <dbReference type="Proteomes" id="UP001150062"/>
    </source>
</evidence>
<feature type="transmembrane region" description="Helical" evidence="7">
    <location>
        <begin position="142"/>
        <end position="164"/>
    </location>
</feature>
<protein>
    <recommendedName>
        <fullName evidence="7">Palmitoyltransferase</fullName>
        <ecNumber evidence="7">2.3.1.225</ecNumber>
    </recommendedName>
</protein>
<gene>
    <name evidence="9" type="ORF">M0812_00334</name>
    <name evidence="10" type="ORF">M0813_14982</name>
</gene>
<dbReference type="EMBL" id="JAOAOG010000059">
    <property type="protein sequence ID" value="KAJ6251442.1"/>
    <property type="molecule type" value="Genomic_DNA"/>
</dbReference>
<keyword evidence="5 7" id="KW-0472">Membrane</keyword>
<dbReference type="EC" id="2.3.1.225" evidence="7"/>
<keyword evidence="12" id="KW-1185">Reference proteome</keyword>
<evidence type="ECO:0000313" key="11">
    <source>
        <dbReference type="Proteomes" id="UP001146793"/>
    </source>
</evidence>
<comment type="domain">
    <text evidence="7">The DHHC domain is required for palmitoyltransferase activity.</text>
</comment>
<proteinExistence type="inferred from homology"/>
<evidence type="ECO:0000313" key="10">
    <source>
        <dbReference type="EMBL" id="KAJ6251442.1"/>
    </source>
</evidence>
<keyword evidence="3 7" id="KW-0812">Transmembrane</keyword>
<dbReference type="PROSITE" id="PS50216">
    <property type="entry name" value="DHHC"/>
    <property type="match status" value="1"/>
</dbReference>
<evidence type="ECO:0000256" key="2">
    <source>
        <dbReference type="ARBA" id="ARBA00022679"/>
    </source>
</evidence>
<keyword evidence="4 7" id="KW-1133">Transmembrane helix</keyword>
<comment type="catalytic activity">
    <reaction evidence="7">
        <text>L-cysteinyl-[protein] + hexadecanoyl-CoA = S-hexadecanoyl-L-cysteinyl-[protein] + CoA</text>
        <dbReference type="Rhea" id="RHEA:36683"/>
        <dbReference type="Rhea" id="RHEA-COMP:10131"/>
        <dbReference type="Rhea" id="RHEA-COMP:11032"/>
        <dbReference type="ChEBI" id="CHEBI:29950"/>
        <dbReference type="ChEBI" id="CHEBI:57287"/>
        <dbReference type="ChEBI" id="CHEBI:57379"/>
        <dbReference type="ChEBI" id="CHEBI:74151"/>
        <dbReference type="EC" id="2.3.1.225"/>
    </reaction>
</comment>
<dbReference type="GO" id="GO:0019706">
    <property type="term" value="F:protein-cysteine S-palmitoyltransferase activity"/>
    <property type="evidence" value="ECO:0007669"/>
    <property type="project" value="UniProtKB-EC"/>
</dbReference>
<sequence length="309" mass="37050">MFKKFISSLCNEGNPLYLFINIFGHLIGLIFFFYDSYFEIRSEFVHPLFHDFCVAILLTGLILSIVLCMYTDPGIITKDNVEDHISRYPYDNQLYYPTECRTCKMQKPARSKHDRYLNKCIARYDHYCTFLKAPIGLRNYRWFLLFLLSGGMIHIYGVLFHILLLTKRVTKQQIVSKLLNSLIESTTANRFLLIFKAMFPFTLTIFMVFLSSYLLVIYSWLLYSNFRQILQNRTGNDFDKYQRNKYDIEKFLEIKRLRKSLGIDQQYKPNPNFYRENLKEGFKHILFPDKYKPQLRNRNTNMSLQKKMK</sequence>
<dbReference type="InterPro" id="IPR039859">
    <property type="entry name" value="PFA4/ZDH16/20/ERF2-like"/>
</dbReference>
<comment type="similarity">
    <text evidence="7">Belongs to the DHHC palmitoyltransferase family.</text>
</comment>
<evidence type="ECO:0000256" key="7">
    <source>
        <dbReference type="RuleBase" id="RU079119"/>
    </source>
</evidence>
<reference evidence="9" key="2">
    <citation type="submission" date="2022-08" db="EMBL/GenBank/DDBJ databases">
        <title>Novel sulphate-reducing endosymbionts in the free-living metamonad Anaeramoeba.</title>
        <authorList>
            <person name="Jerlstrom-Hultqvist J."/>
            <person name="Cepicka I."/>
            <person name="Gallot-Lavallee L."/>
            <person name="Salas-Leiva D."/>
            <person name="Curtis B.A."/>
            <person name="Zahonova K."/>
            <person name="Pipaliya S."/>
            <person name="Dacks J."/>
            <person name="Roger A.J."/>
        </authorList>
    </citation>
    <scope>NUCLEOTIDE SEQUENCE</scope>
    <source>
        <strain evidence="9">Busselton2</strain>
    </source>
</reference>
<evidence type="ECO:0000256" key="3">
    <source>
        <dbReference type="ARBA" id="ARBA00022692"/>
    </source>
</evidence>
<dbReference type="GO" id="GO:0005794">
    <property type="term" value="C:Golgi apparatus"/>
    <property type="evidence" value="ECO:0007669"/>
    <property type="project" value="TreeGrafter"/>
</dbReference>
<evidence type="ECO:0000256" key="6">
    <source>
        <dbReference type="ARBA" id="ARBA00023315"/>
    </source>
</evidence>
<comment type="subcellular location">
    <subcellularLocation>
        <location evidence="1">Membrane</location>
        <topology evidence="1">Multi-pass membrane protein</topology>
    </subcellularLocation>
</comment>
<evidence type="ECO:0000259" key="8">
    <source>
        <dbReference type="Pfam" id="PF01529"/>
    </source>
</evidence>
<feature type="transmembrane region" description="Helical" evidence="7">
    <location>
        <begin position="49"/>
        <end position="70"/>
    </location>
</feature>
<evidence type="ECO:0000313" key="9">
    <source>
        <dbReference type="EMBL" id="KAJ3447861.1"/>
    </source>
</evidence>
<dbReference type="AlphaFoldDB" id="A0AAV8A380"/>
<feature type="domain" description="Palmitoyltransferase DHHC" evidence="8">
    <location>
        <begin position="99"/>
        <end position="240"/>
    </location>
</feature>
<keyword evidence="6 7" id="KW-0012">Acyltransferase</keyword>
<dbReference type="PANTHER" id="PTHR22883:SF488">
    <property type="entry name" value="PALMITOYLTRANSFERASE"/>
    <property type="match status" value="1"/>
</dbReference>
<evidence type="ECO:0000256" key="1">
    <source>
        <dbReference type="ARBA" id="ARBA00004141"/>
    </source>
</evidence>
<evidence type="ECO:0000256" key="5">
    <source>
        <dbReference type="ARBA" id="ARBA00023136"/>
    </source>
</evidence>
<dbReference type="Proteomes" id="UP001146793">
    <property type="component" value="Unassembled WGS sequence"/>
</dbReference>
<feature type="transmembrane region" description="Helical" evidence="7">
    <location>
        <begin position="16"/>
        <end position="34"/>
    </location>
</feature>
<dbReference type="InterPro" id="IPR001594">
    <property type="entry name" value="Palmitoyltrfase_DHHC"/>
</dbReference>
<evidence type="ECO:0000256" key="4">
    <source>
        <dbReference type="ARBA" id="ARBA00022989"/>
    </source>
</evidence>
<dbReference type="GO" id="GO:0005783">
    <property type="term" value="C:endoplasmic reticulum"/>
    <property type="evidence" value="ECO:0007669"/>
    <property type="project" value="TreeGrafter"/>
</dbReference>
<dbReference type="PANTHER" id="PTHR22883">
    <property type="entry name" value="ZINC FINGER DHHC DOMAIN CONTAINING PROTEIN"/>
    <property type="match status" value="1"/>
</dbReference>
<accession>A0AAV8A380</accession>
<organism evidence="9 11">
    <name type="scientific">Anaeramoeba flamelloides</name>
    <dbReference type="NCBI Taxonomy" id="1746091"/>
    <lineage>
        <taxon>Eukaryota</taxon>
        <taxon>Metamonada</taxon>
        <taxon>Anaeramoebidae</taxon>
        <taxon>Anaeramoeba</taxon>
    </lineage>
</organism>
<reference evidence="10" key="1">
    <citation type="submission" date="2022-08" db="EMBL/GenBank/DDBJ databases">
        <title>Novel sulfate-reducing endosymbionts in the free-living metamonad Anaeramoeba.</title>
        <authorList>
            <person name="Jerlstrom-Hultqvist J."/>
            <person name="Cepicka I."/>
            <person name="Gallot-Lavallee L."/>
            <person name="Salas-Leiva D."/>
            <person name="Curtis B.A."/>
            <person name="Zahonova K."/>
            <person name="Pipaliya S."/>
            <person name="Dacks J."/>
            <person name="Roger A.J."/>
        </authorList>
    </citation>
    <scope>NUCLEOTIDE SEQUENCE</scope>
    <source>
        <strain evidence="10">Schooner1</strain>
    </source>
</reference>
<dbReference type="Proteomes" id="UP001150062">
    <property type="component" value="Unassembled WGS sequence"/>
</dbReference>
<feature type="transmembrane region" description="Helical" evidence="7">
    <location>
        <begin position="199"/>
        <end position="223"/>
    </location>
</feature>
<dbReference type="GO" id="GO:0016020">
    <property type="term" value="C:membrane"/>
    <property type="evidence" value="ECO:0007669"/>
    <property type="project" value="UniProtKB-SubCell"/>
</dbReference>
<comment type="caution">
    <text evidence="9">The sequence shown here is derived from an EMBL/GenBank/DDBJ whole genome shotgun (WGS) entry which is preliminary data.</text>
</comment>
<name>A0AAV8A380_9EUKA</name>
<dbReference type="GO" id="GO:0006612">
    <property type="term" value="P:protein targeting to membrane"/>
    <property type="evidence" value="ECO:0007669"/>
    <property type="project" value="TreeGrafter"/>
</dbReference>